<dbReference type="PANTHER" id="PTHR41534">
    <property type="entry name" value="BLR3401 PROTEIN"/>
    <property type="match status" value="1"/>
</dbReference>
<dbReference type="InterPro" id="IPR000391">
    <property type="entry name" value="Rng_hydr_dOase-bsu"/>
</dbReference>
<accession>A0A1B1YQ15</accession>
<keyword evidence="5" id="KW-0560">Oxidoreductase</keyword>
<evidence type="ECO:0000313" key="6">
    <source>
        <dbReference type="EMBL" id="ANX02862.1"/>
    </source>
</evidence>
<keyword evidence="4" id="KW-0223">Dioxygenase</keyword>
<dbReference type="Gene3D" id="3.10.450.50">
    <property type="match status" value="1"/>
</dbReference>
<dbReference type="AlphaFoldDB" id="A0A1B1YQ15"/>
<dbReference type="InParanoid" id="A0A1B1YQ15"/>
<sequence>MVSDPLLRQISDFIHHEARLCDESRYAEWEALWTEDGHYWVPRSDGLDPEKQVSHINDNRRRIHTRIAQLLTGTRHSQTPPSPMRRVVSGIVVEAIDGNDYVVGSNFILLELAIQSTRDVHVWGGRITHRLRQAGDGWLMAAKKVVLVDGDEPIPNISFLI</sequence>
<dbReference type="Proteomes" id="UP000092952">
    <property type="component" value="Chromosome"/>
</dbReference>
<evidence type="ECO:0000256" key="1">
    <source>
        <dbReference type="ARBA" id="ARBA00005211"/>
    </source>
</evidence>
<name>A0A1B1YQ15_9GAMM</name>
<evidence type="ECO:0000256" key="5">
    <source>
        <dbReference type="ARBA" id="ARBA00023002"/>
    </source>
</evidence>
<dbReference type="SUPFAM" id="SSF54427">
    <property type="entry name" value="NTF2-like"/>
    <property type="match status" value="1"/>
</dbReference>
<dbReference type="CDD" id="cd00667">
    <property type="entry name" value="ring_hydroxylating_dioxygenases_beta"/>
    <property type="match status" value="1"/>
</dbReference>
<reference evidence="7" key="1">
    <citation type="submission" date="2016-03" db="EMBL/GenBank/DDBJ databases">
        <title>Complete genome sequence of Solimmundus cernigliae, representing a novel lineage of polycyclic aromatic hydrocarbon degraders within the Gammaproteobacteria.</title>
        <authorList>
            <person name="Singleton D.R."/>
            <person name="Dickey A.N."/>
            <person name="Scholl E.H."/>
            <person name="Wright F.A."/>
            <person name="Aitken M.D."/>
        </authorList>
    </citation>
    <scope>NUCLEOTIDE SEQUENCE [LARGE SCALE GENOMIC DNA]</scope>
    <source>
        <strain evidence="7">TR3.2</strain>
    </source>
</reference>
<dbReference type="InterPro" id="IPR032710">
    <property type="entry name" value="NTF2-like_dom_sf"/>
</dbReference>
<dbReference type="GO" id="GO:0051213">
    <property type="term" value="F:dioxygenase activity"/>
    <property type="evidence" value="ECO:0007669"/>
    <property type="project" value="UniProtKB-KW"/>
</dbReference>
<dbReference type="STRING" id="1810504.PG2T_00725"/>
<dbReference type="OrthoDB" id="7062869at2"/>
<dbReference type="KEGG" id="gbi:PG2T_00725"/>
<evidence type="ECO:0000256" key="3">
    <source>
        <dbReference type="ARBA" id="ARBA00022797"/>
    </source>
</evidence>
<dbReference type="RefSeq" id="WP_068802376.1">
    <property type="nucleotide sequence ID" value="NZ_CP014671.1"/>
</dbReference>
<dbReference type="PANTHER" id="PTHR41534:SF2">
    <property type="entry name" value="3-PHENYLPROPIONATE_CINNAMIC ACID DIOXYGENASE SUBUNIT BETA"/>
    <property type="match status" value="1"/>
</dbReference>
<dbReference type="GO" id="GO:0019380">
    <property type="term" value="P:3-phenylpropionate catabolic process"/>
    <property type="evidence" value="ECO:0007669"/>
    <property type="project" value="TreeGrafter"/>
</dbReference>
<comment type="pathway">
    <text evidence="1">Aromatic compound metabolism.</text>
</comment>
<comment type="similarity">
    <text evidence="2">Belongs to the bacterial ring-hydroxylating dioxygenase beta subunit family.</text>
</comment>
<evidence type="ECO:0000256" key="2">
    <source>
        <dbReference type="ARBA" id="ARBA00009570"/>
    </source>
</evidence>
<evidence type="ECO:0008006" key="8">
    <source>
        <dbReference type="Google" id="ProtNLM"/>
    </source>
</evidence>
<organism evidence="6 7">
    <name type="scientific">Immundisolibacter cernigliae</name>
    <dbReference type="NCBI Taxonomy" id="1810504"/>
    <lineage>
        <taxon>Bacteria</taxon>
        <taxon>Pseudomonadati</taxon>
        <taxon>Pseudomonadota</taxon>
        <taxon>Gammaproteobacteria</taxon>
        <taxon>Immundisolibacterales</taxon>
        <taxon>Immundisolibacteraceae</taxon>
        <taxon>Immundisolibacter</taxon>
    </lineage>
</organism>
<keyword evidence="7" id="KW-1185">Reference proteome</keyword>
<evidence type="ECO:0000313" key="7">
    <source>
        <dbReference type="Proteomes" id="UP000092952"/>
    </source>
</evidence>
<protein>
    <recommendedName>
        <fullName evidence="8">Ring-hydroxylating dioxygenase subunit beta</fullName>
    </recommendedName>
</protein>
<dbReference type="Pfam" id="PF00866">
    <property type="entry name" value="Ring_hydroxyl_B"/>
    <property type="match status" value="1"/>
</dbReference>
<gene>
    <name evidence="6" type="ORF">PG2T_00725</name>
</gene>
<evidence type="ECO:0000256" key="4">
    <source>
        <dbReference type="ARBA" id="ARBA00022964"/>
    </source>
</evidence>
<proteinExistence type="inferred from homology"/>
<dbReference type="EMBL" id="CP014671">
    <property type="protein sequence ID" value="ANX02862.1"/>
    <property type="molecule type" value="Genomic_DNA"/>
</dbReference>
<keyword evidence="3" id="KW-0058">Aromatic hydrocarbons catabolism</keyword>